<dbReference type="AlphaFoldDB" id="A0A1G4JPS2"/>
<accession>A0A1G4JPS2</accession>
<dbReference type="FunFam" id="1.10.1040.10:FF:000017">
    <property type="entry name" value="2-dehydropantoate 2-reductase"/>
    <property type="match status" value="1"/>
</dbReference>
<dbReference type="OrthoDB" id="3609at2759"/>
<dbReference type="InterPro" id="IPR013752">
    <property type="entry name" value="KPA_reductase"/>
</dbReference>
<dbReference type="InterPro" id="IPR051402">
    <property type="entry name" value="KPR-Related"/>
</dbReference>
<protein>
    <submittedName>
        <fullName evidence="3">LANO_0E01860g1_1</fullName>
    </submittedName>
</protein>
<proteinExistence type="predicted"/>
<evidence type="ECO:0000259" key="2">
    <source>
        <dbReference type="Pfam" id="PF08546"/>
    </source>
</evidence>
<dbReference type="InterPro" id="IPR008927">
    <property type="entry name" value="6-PGluconate_DH-like_C_sf"/>
</dbReference>
<evidence type="ECO:0000313" key="4">
    <source>
        <dbReference type="Proteomes" id="UP000189911"/>
    </source>
</evidence>
<dbReference type="PANTHER" id="PTHR21708:SF30">
    <property type="entry name" value="2-DEHYDROPANTOATE 2-REDUCTASE-RELATED"/>
    <property type="match status" value="1"/>
</dbReference>
<dbReference type="Gene3D" id="1.10.1040.10">
    <property type="entry name" value="N-(1-d-carboxylethyl)-l-norvaline Dehydrogenase, domain 2"/>
    <property type="match status" value="1"/>
</dbReference>
<dbReference type="Pfam" id="PF02558">
    <property type="entry name" value="ApbA"/>
    <property type="match status" value="1"/>
</dbReference>
<dbReference type="EMBL" id="LT598451">
    <property type="protein sequence ID" value="SCU92715.1"/>
    <property type="molecule type" value="Genomic_DNA"/>
</dbReference>
<dbReference type="Pfam" id="PF08546">
    <property type="entry name" value="ApbA_C"/>
    <property type="match status" value="1"/>
</dbReference>
<dbReference type="InterPro" id="IPR013328">
    <property type="entry name" value="6PGD_dom2"/>
</dbReference>
<feature type="domain" description="Ketopantoate reductase N-terminal" evidence="1">
    <location>
        <begin position="11"/>
        <end position="180"/>
    </location>
</feature>
<dbReference type="GO" id="GO:0005737">
    <property type="term" value="C:cytoplasm"/>
    <property type="evidence" value="ECO:0007669"/>
    <property type="project" value="TreeGrafter"/>
</dbReference>
<gene>
    <name evidence="3" type="ORF">LANO_0E01860G</name>
</gene>
<dbReference type="Gene3D" id="3.40.50.720">
    <property type="entry name" value="NAD(P)-binding Rossmann-like Domain"/>
    <property type="match status" value="1"/>
</dbReference>
<dbReference type="InterPro" id="IPR013332">
    <property type="entry name" value="KPR_N"/>
</dbReference>
<keyword evidence="4" id="KW-1185">Reference proteome</keyword>
<evidence type="ECO:0000313" key="3">
    <source>
        <dbReference type="EMBL" id="SCU92715.1"/>
    </source>
</evidence>
<evidence type="ECO:0000259" key="1">
    <source>
        <dbReference type="Pfam" id="PF02558"/>
    </source>
</evidence>
<dbReference type="PANTHER" id="PTHR21708">
    <property type="entry name" value="PROBABLE 2-DEHYDROPANTOATE 2-REDUCTASE"/>
    <property type="match status" value="1"/>
</dbReference>
<sequence length="361" mass="40035">MAQESRKPSCLVIGAGGVGVITTYSLFNAGLSEVSLVVRSDYEHVTKHGYSIDSCDYGTIANWRPHGVFKTAEDASTSGHFFDYVVVTVKNIPDGPKSGAVHEIVRPVVESNHQLDASRITCIVLIQNGLDIEKELLEHFDQHSYNLVLLSGVQLIGSTKNGPGNVVQKGQDRLSVGPFDATDLTATECAKKFVKLYSNEGHNIVEIESDVKHSRWRKLLYNAVVNPTTALAQLDATRCLKFSKDKTSTENCIWRPGMYEIIAIAASEGVIIDPKEMDFFLDFTRRILYKPSMCIDYEKGQLMELEVILGNPLKVANRNGVPAPTLTILYHLMTILQGKIKESKGLLHFDEEKMDTTSDLE</sequence>
<organism evidence="3 4">
    <name type="scientific">Lachancea nothofagi CBS 11611</name>
    <dbReference type="NCBI Taxonomy" id="1266666"/>
    <lineage>
        <taxon>Eukaryota</taxon>
        <taxon>Fungi</taxon>
        <taxon>Dikarya</taxon>
        <taxon>Ascomycota</taxon>
        <taxon>Saccharomycotina</taxon>
        <taxon>Saccharomycetes</taxon>
        <taxon>Saccharomycetales</taxon>
        <taxon>Saccharomycetaceae</taxon>
        <taxon>Lachancea</taxon>
    </lineage>
</organism>
<name>A0A1G4JPS2_9SACH</name>
<feature type="domain" description="Ketopantoate reductase C-terminal" evidence="2">
    <location>
        <begin position="210"/>
        <end position="334"/>
    </location>
</feature>
<dbReference type="SUPFAM" id="SSF48179">
    <property type="entry name" value="6-phosphogluconate dehydrogenase C-terminal domain-like"/>
    <property type="match status" value="1"/>
</dbReference>
<reference evidence="4" key="1">
    <citation type="submission" date="2016-03" db="EMBL/GenBank/DDBJ databases">
        <authorList>
            <person name="Devillers Hugo."/>
        </authorList>
    </citation>
    <scope>NUCLEOTIDE SEQUENCE [LARGE SCALE GENOMIC DNA]</scope>
</reference>
<dbReference type="Proteomes" id="UP000189911">
    <property type="component" value="Chromosome E"/>
</dbReference>